<proteinExistence type="predicted"/>
<sequence>MKNDWILDVLSDLKCFAQRNGHDLLAQQLSQARQIAVVEIASAEIGGSPASHGDEATVGANPGGFGASYQS</sequence>
<feature type="region of interest" description="Disordered" evidence="1">
    <location>
        <begin position="47"/>
        <end position="71"/>
    </location>
</feature>
<evidence type="ECO:0000256" key="1">
    <source>
        <dbReference type="SAM" id="MobiDB-lite"/>
    </source>
</evidence>
<name>A0A521DQG8_9RHOB</name>
<dbReference type="Proteomes" id="UP000316030">
    <property type="component" value="Unassembled WGS sequence"/>
</dbReference>
<reference evidence="2 3" key="1">
    <citation type="submission" date="2017-05" db="EMBL/GenBank/DDBJ databases">
        <authorList>
            <person name="Varghese N."/>
            <person name="Submissions S."/>
        </authorList>
    </citation>
    <scope>NUCLEOTIDE SEQUENCE [LARGE SCALE GENOMIC DNA]</scope>
    <source>
        <strain evidence="2 3">DSM 29506</strain>
    </source>
</reference>
<keyword evidence="3" id="KW-1185">Reference proteome</keyword>
<protein>
    <submittedName>
        <fullName evidence="2">Uncharacterized protein</fullName>
    </submittedName>
</protein>
<evidence type="ECO:0000313" key="2">
    <source>
        <dbReference type="EMBL" id="SMO73868.1"/>
    </source>
</evidence>
<organism evidence="2 3">
    <name type="scientific">Thalassovita litoralis</name>
    <dbReference type="NCBI Taxonomy" id="1010611"/>
    <lineage>
        <taxon>Bacteria</taxon>
        <taxon>Pseudomonadati</taxon>
        <taxon>Pseudomonadota</taxon>
        <taxon>Alphaproteobacteria</taxon>
        <taxon>Rhodobacterales</taxon>
        <taxon>Roseobacteraceae</taxon>
        <taxon>Thalassovita</taxon>
    </lineage>
</organism>
<feature type="compositionally biased region" description="Gly residues" evidence="1">
    <location>
        <begin position="61"/>
        <end position="71"/>
    </location>
</feature>
<accession>A0A521DQG8</accession>
<dbReference type="AlphaFoldDB" id="A0A521DQG8"/>
<evidence type="ECO:0000313" key="3">
    <source>
        <dbReference type="Proteomes" id="UP000316030"/>
    </source>
</evidence>
<dbReference type="EMBL" id="FXTO01000012">
    <property type="protein sequence ID" value="SMO73868.1"/>
    <property type="molecule type" value="Genomic_DNA"/>
</dbReference>
<gene>
    <name evidence="2" type="ORF">SAMN06265173_11232</name>
</gene>